<accession>A0AAA9TJ71</accession>
<evidence type="ECO:0000256" key="2">
    <source>
        <dbReference type="ARBA" id="ARBA00007787"/>
    </source>
</evidence>
<protein>
    <recommendedName>
        <fullName evidence="3">Glutaredoxin-1</fullName>
    </recommendedName>
</protein>
<dbReference type="Proteomes" id="UP000009136">
    <property type="component" value="Chromosome 7"/>
</dbReference>
<dbReference type="PROSITE" id="PS00195">
    <property type="entry name" value="GLUTAREDOXIN_1"/>
    <property type="match status" value="1"/>
</dbReference>
<dbReference type="SUPFAM" id="SSF52833">
    <property type="entry name" value="Thioredoxin-like"/>
    <property type="match status" value="1"/>
</dbReference>
<organism evidence="9 10">
    <name type="scientific">Bos taurus</name>
    <name type="common">Bovine</name>
    <dbReference type="NCBI Taxonomy" id="9913"/>
    <lineage>
        <taxon>Eukaryota</taxon>
        <taxon>Metazoa</taxon>
        <taxon>Chordata</taxon>
        <taxon>Craniata</taxon>
        <taxon>Vertebrata</taxon>
        <taxon>Euteleostomi</taxon>
        <taxon>Mammalia</taxon>
        <taxon>Eutheria</taxon>
        <taxon>Laurasiatheria</taxon>
        <taxon>Artiodactyla</taxon>
        <taxon>Ruminantia</taxon>
        <taxon>Pecora</taxon>
        <taxon>Bovidae</taxon>
        <taxon>Bovinae</taxon>
        <taxon>Bos</taxon>
    </lineage>
</organism>
<keyword evidence="5" id="KW-0249">Electron transport</keyword>
<keyword evidence="6" id="KW-1015">Disulfide bond</keyword>
<comment type="function">
    <text evidence="1">Has a glutathione-disulfide oxidoreductase activity in the presence of NADPH and glutathione reductase. Reduces low molecular weight disulfides and proteins.</text>
</comment>
<evidence type="ECO:0000256" key="7">
    <source>
        <dbReference type="ARBA" id="ARBA00023284"/>
    </source>
</evidence>
<evidence type="ECO:0000256" key="5">
    <source>
        <dbReference type="ARBA" id="ARBA00022982"/>
    </source>
</evidence>
<gene>
    <name evidence="9" type="primary">GLRX</name>
</gene>
<dbReference type="Gene3D" id="3.40.30.10">
    <property type="entry name" value="Glutaredoxin"/>
    <property type="match status" value="1"/>
</dbReference>
<dbReference type="InterPro" id="IPR002109">
    <property type="entry name" value="Glutaredoxin"/>
</dbReference>
<evidence type="ECO:0000256" key="3">
    <source>
        <dbReference type="ARBA" id="ARBA00013662"/>
    </source>
</evidence>
<name>A0AAA9TJ71_BOVIN</name>
<proteinExistence type="inferred from homology"/>
<reference evidence="9" key="2">
    <citation type="submission" date="2025-08" db="UniProtKB">
        <authorList>
            <consortium name="Ensembl"/>
        </authorList>
    </citation>
    <scope>IDENTIFICATION</scope>
    <source>
        <strain evidence="9">Hereford</strain>
    </source>
</reference>
<dbReference type="Pfam" id="PF00462">
    <property type="entry name" value="Glutaredoxin"/>
    <property type="match status" value="1"/>
</dbReference>
<evidence type="ECO:0000256" key="1">
    <source>
        <dbReference type="ARBA" id="ARBA00002549"/>
    </source>
</evidence>
<dbReference type="Ensembl" id="ENSBTAT00000088596.1">
    <property type="protein sequence ID" value="ENSBTAP00000096287.1"/>
    <property type="gene ID" value="ENSBTAG00000065780.2"/>
</dbReference>
<dbReference type="InterPro" id="IPR014025">
    <property type="entry name" value="Glutaredoxin_subgr"/>
</dbReference>
<evidence type="ECO:0000313" key="10">
    <source>
        <dbReference type="Proteomes" id="UP000009136"/>
    </source>
</evidence>
<evidence type="ECO:0000256" key="4">
    <source>
        <dbReference type="ARBA" id="ARBA00022448"/>
    </source>
</evidence>
<keyword evidence="10" id="KW-1185">Reference proteome</keyword>
<dbReference type="GeneTree" id="ENSGT00900000141068"/>
<dbReference type="PANTHER" id="PTHR46185">
    <property type="entry name" value="GLUTAREDOXIN-1"/>
    <property type="match status" value="1"/>
</dbReference>
<dbReference type="InterPro" id="IPR011767">
    <property type="entry name" value="GLR_AS"/>
</dbReference>
<dbReference type="PANTHER" id="PTHR46185:SF1">
    <property type="entry name" value="GLUTAREDOXIN-1"/>
    <property type="match status" value="1"/>
</dbReference>
<dbReference type="InterPro" id="IPR036249">
    <property type="entry name" value="Thioredoxin-like_sf"/>
</dbReference>
<dbReference type="PROSITE" id="PS51354">
    <property type="entry name" value="GLUTAREDOXIN_2"/>
    <property type="match status" value="1"/>
</dbReference>
<dbReference type="AlphaFoldDB" id="A0AAA9TJ71"/>
<sequence>MRASWSVSRSFYFQALPTVEVYPPEGGSMAQAFVNSKIQPGKVVVFIKPTCPYCRKTQELLSQLPFKQGLLEFVDITAAGNISEIQDYLQQLTGARTYVPSVLGEDPLVPDPSGSLFWAGFFTASQPFCNTLGLELV</sequence>
<keyword evidence="7" id="KW-0676">Redox-active center</keyword>
<evidence type="ECO:0000259" key="8">
    <source>
        <dbReference type="Pfam" id="PF00462"/>
    </source>
</evidence>
<comment type="similarity">
    <text evidence="2">Belongs to the glutaredoxin family.</text>
</comment>
<feature type="domain" description="Glutaredoxin" evidence="8">
    <location>
        <begin position="43"/>
        <end position="97"/>
    </location>
</feature>
<dbReference type="InterPro" id="IPR047185">
    <property type="entry name" value="GLRX1"/>
</dbReference>
<reference evidence="9" key="1">
    <citation type="submission" date="2018-03" db="EMBL/GenBank/DDBJ databases">
        <title>ARS-UCD1.2.</title>
        <authorList>
            <person name="Rosen B.D."/>
            <person name="Bickhart D.M."/>
            <person name="Koren S."/>
            <person name="Schnabel R.D."/>
            <person name="Hall R."/>
            <person name="Zimin A."/>
            <person name="Dreischer C."/>
            <person name="Schultheiss S."/>
            <person name="Schroeder S.G."/>
            <person name="Elsik C.G."/>
            <person name="Couldrey C."/>
            <person name="Liu G.E."/>
            <person name="Van Tassell C.P."/>
            <person name="Phillippy A.M."/>
            <person name="Smith T.P.L."/>
            <person name="Medrano J.F."/>
        </authorList>
    </citation>
    <scope>NUCLEOTIDE SEQUENCE [LARGE SCALE GENOMIC DNA]</scope>
    <source>
        <strain evidence="9">Hereford</strain>
    </source>
</reference>
<evidence type="ECO:0000256" key="6">
    <source>
        <dbReference type="ARBA" id="ARBA00023157"/>
    </source>
</evidence>
<keyword evidence="4" id="KW-0813">Transport</keyword>
<evidence type="ECO:0000313" key="9">
    <source>
        <dbReference type="Ensembl" id="ENSBTAP00000096287.1"/>
    </source>
</evidence>
<dbReference type="PRINTS" id="PR00160">
    <property type="entry name" value="GLUTAREDOXIN"/>
</dbReference>
<reference evidence="9" key="3">
    <citation type="submission" date="2025-09" db="UniProtKB">
        <authorList>
            <consortium name="Ensembl"/>
        </authorList>
    </citation>
    <scope>IDENTIFICATION</scope>
    <source>
        <strain evidence="9">Hereford</strain>
    </source>
</reference>